<evidence type="ECO:0000256" key="1">
    <source>
        <dbReference type="ARBA" id="ARBA00004114"/>
    </source>
</evidence>
<feature type="region of interest" description="Disordered" evidence="5">
    <location>
        <begin position="21"/>
        <end position="42"/>
    </location>
</feature>
<dbReference type="GeneID" id="106117084"/>
<comment type="subcellular location">
    <subcellularLocation>
        <location evidence="1">Cytoplasm</location>
        <location evidence="1">Cytoskeleton</location>
        <location evidence="1">Microtubule organizing center</location>
        <location evidence="1">Centrosome</location>
        <location evidence="1">Centriole</location>
    </subcellularLocation>
</comment>
<evidence type="ECO:0000259" key="6">
    <source>
        <dbReference type="Pfam" id="PF15503"/>
    </source>
</evidence>
<dbReference type="Proteomes" id="UP000053268">
    <property type="component" value="Unassembled WGS sequence"/>
</dbReference>
<dbReference type="OrthoDB" id="8191506at2759"/>
<evidence type="ECO:0000256" key="2">
    <source>
        <dbReference type="ARBA" id="ARBA00022490"/>
    </source>
</evidence>
<dbReference type="InterPro" id="IPR029135">
    <property type="entry name" value="PPP1R35_C"/>
</dbReference>
<dbReference type="EMBL" id="KQ459072">
    <property type="protein sequence ID" value="KPJ03857.1"/>
    <property type="molecule type" value="Genomic_DNA"/>
</dbReference>
<gene>
    <name evidence="9" type="primary">LOC106117084</name>
    <name evidence="7" type="ORF">RR46_01001</name>
</gene>
<dbReference type="AlphaFoldDB" id="A0A0N1PF96"/>
<keyword evidence="3" id="KW-0206">Cytoskeleton</keyword>
<accession>A0A0N1PF96</accession>
<reference evidence="7 8" key="1">
    <citation type="journal article" date="2015" name="Nat. Commun.">
        <title>Outbred genome sequencing and CRISPR/Cas9 gene editing in butterflies.</title>
        <authorList>
            <person name="Li X."/>
            <person name="Fan D."/>
            <person name="Zhang W."/>
            <person name="Liu G."/>
            <person name="Zhang L."/>
            <person name="Zhao L."/>
            <person name="Fang X."/>
            <person name="Chen L."/>
            <person name="Dong Y."/>
            <person name="Chen Y."/>
            <person name="Ding Y."/>
            <person name="Zhao R."/>
            <person name="Feng M."/>
            <person name="Zhu Y."/>
            <person name="Feng Y."/>
            <person name="Jiang X."/>
            <person name="Zhu D."/>
            <person name="Xiang H."/>
            <person name="Feng X."/>
            <person name="Li S."/>
            <person name="Wang J."/>
            <person name="Zhang G."/>
            <person name="Kronforst M.R."/>
            <person name="Wang W."/>
        </authorList>
    </citation>
    <scope>NUCLEOTIDE SEQUENCE [LARGE SCALE GENOMIC DNA]</scope>
    <source>
        <strain evidence="7">Ya'a_city_454_Px</strain>
        <tissue evidence="7">Whole body</tissue>
    </source>
</reference>
<evidence type="ECO:0000256" key="5">
    <source>
        <dbReference type="SAM" id="MobiDB-lite"/>
    </source>
</evidence>
<keyword evidence="8" id="KW-1185">Reference proteome</keyword>
<name>A0A0N1PF96_PAPXU</name>
<feature type="compositionally biased region" description="Basic and acidic residues" evidence="5">
    <location>
        <begin position="21"/>
        <end position="32"/>
    </location>
</feature>
<dbReference type="Pfam" id="PF15503">
    <property type="entry name" value="PPP1R35_C"/>
    <property type="match status" value="1"/>
</dbReference>
<feature type="domain" description="Protein phosphatase 1 regulatory subunit 35 C-terminal" evidence="6">
    <location>
        <begin position="82"/>
        <end position="152"/>
    </location>
</feature>
<proteinExistence type="inferred from homology"/>
<comment type="similarity">
    <text evidence="4">Belongs to the PPP1R35 family.</text>
</comment>
<reference evidence="9" key="2">
    <citation type="submission" date="2025-04" db="UniProtKB">
        <authorList>
            <consortium name="RefSeq"/>
        </authorList>
    </citation>
    <scope>IDENTIFICATION</scope>
</reference>
<dbReference type="GO" id="GO:0005814">
    <property type="term" value="C:centriole"/>
    <property type="evidence" value="ECO:0007669"/>
    <property type="project" value="UniProtKB-SubCell"/>
</dbReference>
<evidence type="ECO:0000313" key="8">
    <source>
        <dbReference type="Proteomes" id="UP000053268"/>
    </source>
</evidence>
<dbReference type="Proteomes" id="UP000694872">
    <property type="component" value="Unplaced"/>
</dbReference>
<dbReference type="KEGG" id="pxu:106117084"/>
<organism evidence="7 8">
    <name type="scientific">Papilio xuthus</name>
    <name type="common">Asian swallowtail butterfly</name>
    <dbReference type="NCBI Taxonomy" id="66420"/>
    <lineage>
        <taxon>Eukaryota</taxon>
        <taxon>Metazoa</taxon>
        <taxon>Ecdysozoa</taxon>
        <taxon>Arthropoda</taxon>
        <taxon>Hexapoda</taxon>
        <taxon>Insecta</taxon>
        <taxon>Pterygota</taxon>
        <taxon>Neoptera</taxon>
        <taxon>Endopterygota</taxon>
        <taxon>Lepidoptera</taxon>
        <taxon>Glossata</taxon>
        <taxon>Ditrysia</taxon>
        <taxon>Papilionoidea</taxon>
        <taxon>Papilionidae</taxon>
        <taxon>Papilioninae</taxon>
        <taxon>Papilio</taxon>
    </lineage>
</organism>
<evidence type="ECO:0000313" key="9">
    <source>
        <dbReference type="RefSeq" id="XP_013166609.1"/>
    </source>
</evidence>
<evidence type="ECO:0000313" key="7">
    <source>
        <dbReference type="EMBL" id="KPJ03857.1"/>
    </source>
</evidence>
<keyword evidence="2" id="KW-0963">Cytoplasm</keyword>
<sequence>MKKFGTDPKVKKTLVRNYEEKAKSCSRNHDEQTANSNAIPKQNLRNRHIQNDTELGQPTLCSSEVLANYLTDVTKNLPLPQCIEDSNIDKEQINAKMTKKLNFHFNEKLYKNLVELNINAEVHKTRKDRKPLRASTKRDLEPNIEDFCQDEKEKDLPPTIPVPLCNFKPIKKVENGQLHKLIASFEKL</sequence>
<dbReference type="RefSeq" id="XP_013166609.1">
    <property type="nucleotide sequence ID" value="XM_013311155.1"/>
</dbReference>
<evidence type="ECO:0000256" key="3">
    <source>
        <dbReference type="ARBA" id="ARBA00023212"/>
    </source>
</evidence>
<protein>
    <submittedName>
        <fullName evidence="9">Uncharacterized protein LOC106117084</fullName>
    </submittedName>
</protein>
<evidence type="ECO:0000256" key="4">
    <source>
        <dbReference type="ARBA" id="ARBA00029452"/>
    </source>
</evidence>